<name>A0A839K7P6_9FIRM</name>
<dbReference type="EMBL" id="JACEGA010000001">
    <property type="protein sequence ID" value="MBB2184661.1"/>
    <property type="molecule type" value="Genomic_DNA"/>
</dbReference>
<feature type="transmembrane region" description="Helical" evidence="7">
    <location>
        <begin position="150"/>
        <end position="170"/>
    </location>
</feature>
<dbReference type="InterPro" id="IPR017871">
    <property type="entry name" value="ABC_transporter-like_CS"/>
</dbReference>
<proteinExistence type="predicted"/>
<dbReference type="InterPro" id="IPR039421">
    <property type="entry name" value="Type_1_exporter"/>
</dbReference>
<dbReference type="GO" id="GO:0042626">
    <property type="term" value="F:ATPase-coupled transmembrane transporter activity"/>
    <property type="evidence" value="ECO:0007669"/>
    <property type="project" value="TreeGrafter"/>
</dbReference>
<feature type="transmembrane region" description="Helical" evidence="7">
    <location>
        <begin position="20"/>
        <end position="38"/>
    </location>
</feature>
<dbReference type="PROSITE" id="PS00211">
    <property type="entry name" value="ABC_TRANSPORTER_1"/>
    <property type="match status" value="1"/>
</dbReference>
<dbReference type="InterPro" id="IPR027417">
    <property type="entry name" value="P-loop_NTPase"/>
</dbReference>
<evidence type="ECO:0000256" key="3">
    <source>
        <dbReference type="ARBA" id="ARBA00022741"/>
    </source>
</evidence>
<evidence type="ECO:0000256" key="6">
    <source>
        <dbReference type="ARBA" id="ARBA00023136"/>
    </source>
</evidence>
<feature type="transmembrane region" description="Helical" evidence="7">
    <location>
        <begin position="44"/>
        <end position="65"/>
    </location>
</feature>
<dbReference type="Gene3D" id="1.20.1560.10">
    <property type="entry name" value="ABC transporter type 1, transmembrane domain"/>
    <property type="match status" value="1"/>
</dbReference>
<keyword evidence="2 7" id="KW-0812">Transmembrane</keyword>
<dbReference type="Gene3D" id="3.40.50.300">
    <property type="entry name" value="P-loop containing nucleotide triphosphate hydrolases"/>
    <property type="match status" value="1"/>
</dbReference>
<keyword evidence="3" id="KW-0547">Nucleotide-binding</keyword>
<dbReference type="Pfam" id="PF00005">
    <property type="entry name" value="ABC_tran"/>
    <property type="match status" value="1"/>
</dbReference>
<comment type="subcellular location">
    <subcellularLocation>
        <location evidence="1">Cell membrane</location>
        <topology evidence="1">Multi-pass membrane protein</topology>
    </subcellularLocation>
</comment>
<dbReference type="InterPro" id="IPR036640">
    <property type="entry name" value="ABC1_TM_sf"/>
</dbReference>
<dbReference type="SUPFAM" id="SSF52540">
    <property type="entry name" value="P-loop containing nucleoside triphosphate hydrolases"/>
    <property type="match status" value="1"/>
</dbReference>
<keyword evidence="10" id="KW-1185">Reference proteome</keyword>
<dbReference type="GO" id="GO:0016887">
    <property type="term" value="F:ATP hydrolysis activity"/>
    <property type="evidence" value="ECO:0007669"/>
    <property type="project" value="InterPro"/>
</dbReference>
<protein>
    <submittedName>
        <fullName evidence="9">ABC transporter ATP-binding protein</fullName>
    </submittedName>
</protein>
<dbReference type="SUPFAM" id="SSF90123">
    <property type="entry name" value="ABC transporter transmembrane region"/>
    <property type="match status" value="1"/>
</dbReference>
<dbReference type="InterPro" id="IPR003593">
    <property type="entry name" value="AAA+_ATPase"/>
</dbReference>
<dbReference type="PANTHER" id="PTHR24221:SF654">
    <property type="entry name" value="ATP-BINDING CASSETTE SUB-FAMILY B MEMBER 6"/>
    <property type="match status" value="1"/>
</dbReference>
<dbReference type="GO" id="GO:0005524">
    <property type="term" value="F:ATP binding"/>
    <property type="evidence" value="ECO:0007669"/>
    <property type="project" value="UniProtKB-KW"/>
</dbReference>
<sequence>MWGIRKGAVLHSAIAKAFEYIAWVFYSYFFIRYVVGAIQDERGFYHILQFILISGGFFIIVALYYSYIEGAYIPLAGTIIYQKLYRKLYEKAGNVELRCFEDSSFYNRYTLAVDGASDKLILVIQNFFGIFTGGIAAIVVFSTMFMIDKFVVLFIVFPIVGNFLFGYLYHKAEYERDKAMAPYKRRIDYVNRVMYLADYSKEMRLSKVFHILKNKYEEALQGIIKTADQYALKINVPTWIRNYLTFTVMFEGVLMYGAYRAIVGKSIDLAELAVLSSTMVSASWILIRFTESLMECMKQGLFVENLRTFLEYEEKLPEDYDGIMPASEISSIEFRNVSFSYKEDCKIIHNLSFYIEGNSRVALVGHNGAGKTTIIKLLFRLYDPDEGEILVNGINIKEYNLKAYRSLFAAAFQDYKIFALSIRENVLMRESSEEDDEKVVDALIKAGVYDKIKSLPKGLDTIMTKEFDEEGVLLSGGEFQKIVVARAFAKNAPIKVFDEPSSALDPIAECDLYDSIMKESIDKTMIFISHRLSSVRNADMVFMLENGTILEQGTHKELMALNGSYADMYHKQAKNYLAVEDLQEVIA</sequence>
<evidence type="ECO:0000256" key="4">
    <source>
        <dbReference type="ARBA" id="ARBA00022840"/>
    </source>
</evidence>
<evidence type="ECO:0000256" key="1">
    <source>
        <dbReference type="ARBA" id="ARBA00004651"/>
    </source>
</evidence>
<evidence type="ECO:0000313" key="10">
    <source>
        <dbReference type="Proteomes" id="UP000574276"/>
    </source>
</evidence>
<evidence type="ECO:0000256" key="5">
    <source>
        <dbReference type="ARBA" id="ARBA00022989"/>
    </source>
</evidence>
<dbReference type="AlphaFoldDB" id="A0A839K7P6"/>
<gene>
    <name evidence="9" type="ORF">H0486_17485</name>
</gene>
<comment type="caution">
    <text evidence="9">The sequence shown here is derived from an EMBL/GenBank/DDBJ whole genome shotgun (WGS) entry which is preliminary data.</text>
</comment>
<evidence type="ECO:0000259" key="8">
    <source>
        <dbReference type="PROSITE" id="PS50893"/>
    </source>
</evidence>
<evidence type="ECO:0000313" key="9">
    <source>
        <dbReference type="EMBL" id="MBB2184661.1"/>
    </source>
</evidence>
<keyword evidence="5 7" id="KW-1133">Transmembrane helix</keyword>
<dbReference type="GO" id="GO:0005886">
    <property type="term" value="C:plasma membrane"/>
    <property type="evidence" value="ECO:0007669"/>
    <property type="project" value="UniProtKB-SubCell"/>
</dbReference>
<keyword evidence="4 9" id="KW-0067">ATP-binding</keyword>
<feature type="domain" description="ABC transporter" evidence="8">
    <location>
        <begin position="332"/>
        <end position="571"/>
    </location>
</feature>
<dbReference type="PROSITE" id="PS50893">
    <property type="entry name" value="ABC_TRANSPORTER_2"/>
    <property type="match status" value="1"/>
</dbReference>
<accession>A0A839K7P6</accession>
<dbReference type="Proteomes" id="UP000574276">
    <property type="component" value="Unassembled WGS sequence"/>
</dbReference>
<dbReference type="PANTHER" id="PTHR24221">
    <property type="entry name" value="ATP-BINDING CASSETTE SUB-FAMILY B"/>
    <property type="match status" value="1"/>
</dbReference>
<dbReference type="RefSeq" id="WP_228354224.1">
    <property type="nucleotide sequence ID" value="NZ_JACEGA010000001.1"/>
</dbReference>
<evidence type="ECO:0000256" key="2">
    <source>
        <dbReference type="ARBA" id="ARBA00022692"/>
    </source>
</evidence>
<feature type="transmembrane region" description="Helical" evidence="7">
    <location>
        <begin position="120"/>
        <end position="144"/>
    </location>
</feature>
<evidence type="ECO:0000256" key="7">
    <source>
        <dbReference type="SAM" id="Phobius"/>
    </source>
</evidence>
<organism evidence="9 10">
    <name type="scientific">Variimorphobacter saccharofermentans</name>
    <dbReference type="NCBI Taxonomy" id="2755051"/>
    <lineage>
        <taxon>Bacteria</taxon>
        <taxon>Bacillati</taxon>
        <taxon>Bacillota</taxon>
        <taxon>Clostridia</taxon>
        <taxon>Lachnospirales</taxon>
        <taxon>Lachnospiraceae</taxon>
        <taxon>Variimorphobacter</taxon>
    </lineage>
</organism>
<reference evidence="9 10" key="1">
    <citation type="submission" date="2020-07" db="EMBL/GenBank/DDBJ databases">
        <title>Characterization and genome sequencing of isolate MD1, a novel member within the family Lachnospiraceae.</title>
        <authorList>
            <person name="Rettenmaier R."/>
            <person name="Di Bello L."/>
            <person name="Zinser C."/>
            <person name="Scheitz K."/>
            <person name="Liebl W."/>
            <person name="Zverlov V."/>
        </authorList>
    </citation>
    <scope>NUCLEOTIDE SEQUENCE [LARGE SCALE GENOMIC DNA]</scope>
    <source>
        <strain evidence="9 10">MD1</strain>
    </source>
</reference>
<keyword evidence="6 7" id="KW-0472">Membrane</keyword>
<dbReference type="SMART" id="SM00382">
    <property type="entry name" value="AAA"/>
    <property type="match status" value="1"/>
</dbReference>
<dbReference type="InterPro" id="IPR003439">
    <property type="entry name" value="ABC_transporter-like_ATP-bd"/>
</dbReference>